<reference evidence="2" key="1">
    <citation type="submission" date="2015-04" db="UniProtKB">
        <authorList>
            <consortium name="EnsemblPlants"/>
        </authorList>
    </citation>
    <scope>IDENTIFICATION</scope>
</reference>
<sequence>MPNANGHGELVHRGEVRPGTCHHPHRHRRALPSLGPPVRATLGAGAPVIATEGKCSSNSFDLPGHAPRRPSCTPPWVAPLGTSSPTLSHSQCPPVAAVTGYALALAHDVVDMRGFRGFLYMS</sequence>
<dbReference type="Proteomes" id="UP000026962">
    <property type="component" value="Chromosome 8"/>
</dbReference>
<organism evidence="2">
    <name type="scientific">Oryza punctata</name>
    <name type="common">Red rice</name>
    <dbReference type="NCBI Taxonomy" id="4537"/>
    <lineage>
        <taxon>Eukaryota</taxon>
        <taxon>Viridiplantae</taxon>
        <taxon>Streptophyta</taxon>
        <taxon>Embryophyta</taxon>
        <taxon>Tracheophyta</taxon>
        <taxon>Spermatophyta</taxon>
        <taxon>Magnoliopsida</taxon>
        <taxon>Liliopsida</taxon>
        <taxon>Poales</taxon>
        <taxon>Poaceae</taxon>
        <taxon>BOP clade</taxon>
        <taxon>Oryzoideae</taxon>
        <taxon>Oryzeae</taxon>
        <taxon>Oryzinae</taxon>
        <taxon>Oryza</taxon>
    </lineage>
</organism>
<reference evidence="2" key="2">
    <citation type="submission" date="2018-05" db="EMBL/GenBank/DDBJ databases">
        <title>OpunRS2 (Oryza punctata Reference Sequence Version 2).</title>
        <authorList>
            <person name="Zhang J."/>
            <person name="Kudrna D."/>
            <person name="Lee S."/>
            <person name="Talag J."/>
            <person name="Welchert J."/>
            <person name="Wing R.A."/>
        </authorList>
    </citation>
    <scope>NUCLEOTIDE SEQUENCE [LARGE SCALE GENOMIC DNA]</scope>
</reference>
<keyword evidence="3" id="KW-1185">Reference proteome</keyword>
<accession>A0A0E0LSE9</accession>
<feature type="region of interest" description="Disordered" evidence="1">
    <location>
        <begin position="1"/>
        <end position="38"/>
    </location>
</feature>
<evidence type="ECO:0000313" key="3">
    <source>
        <dbReference type="Proteomes" id="UP000026962"/>
    </source>
</evidence>
<dbReference type="AlphaFoldDB" id="A0A0E0LSE9"/>
<dbReference type="EnsemblPlants" id="OPUNC08G06090.1">
    <property type="protein sequence ID" value="OPUNC08G06090.1"/>
    <property type="gene ID" value="OPUNC08G06090"/>
</dbReference>
<dbReference type="Gramene" id="OPUNC08G06090.1">
    <property type="protein sequence ID" value="OPUNC08G06090.1"/>
    <property type="gene ID" value="OPUNC08G06090"/>
</dbReference>
<evidence type="ECO:0000256" key="1">
    <source>
        <dbReference type="SAM" id="MobiDB-lite"/>
    </source>
</evidence>
<feature type="compositionally biased region" description="Basic residues" evidence="1">
    <location>
        <begin position="20"/>
        <end position="30"/>
    </location>
</feature>
<name>A0A0E0LSE9_ORYPU</name>
<evidence type="ECO:0000313" key="2">
    <source>
        <dbReference type="EnsemblPlants" id="OPUNC08G06090.1"/>
    </source>
</evidence>
<dbReference type="HOGENOM" id="CLU_2030521_0_0_1"/>
<protein>
    <submittedName>
        <fullName evidence="2">Uncharacterized protein</fullName>
    </submittedName>
</protein>
<proteinExistence type="predicted"/>